<evidence type="ECO:0000313" key="2">
    <source>
        <dbReference type="Proteomes" id="UP000761264"/>
    </source>
</evidence>
<sequence length="148" mass="16777">MCGRPEIRPGLGKDQPGGVVYFVSGGSMTLKTIRLELARDHDFPNGSPARGYEMRAPLTPEGHIDAEGWRKNRDACRVTRFWEGEGEESGHLRHTRGGTWAFHYDLKGDPDDDELGYKFESHVFNEGEYVSIREHDGALRTFRVVTVR</sequence>
<keyword evidence="2" id="KW-1185">Reference proteome</keyword>
<dbReference type="EMBL" id="JAAQPH010000012">
    <property type="protein sequence ID" value="NIA70147.1"/>
    <property type="molecule type" value="Genomic_DNA"/>
</dbReference>
<comment type="caution">
    <text evidence="1">The sequence shown here is derived from an EMBL/GenBank/DDBJ whole genome shotgun (WGS) entry which is preliminary data.</text>
</comment>
<name>A0A967EZ73_9PROT</name>
<dbReference type="AlphaFoldDB" id="A0A967EZ73"/>
<reference evidence="1" key="1">
    <citation type="submission" date="2020-03" db="EMBL/GenBank/DDBJ databases">
        <title>Genome of Pelagibius litoralis DSM 21314T.</title>
        <authorList>
            <person name="Wang G."/>
        </authorList>
    </citation>
    <scope>NUCLEOTIDE SEQUENCE</scope>
    <source>
        <strain evidence="1">DSM 21314</strain>
    </source>
</reference>
<organism evidence="1 2">
    <name type="scientific">Pelagibius litoralis</name>
    <dbReference type="NCBI Taxonomy" id="374515"/>
    <lineage>
        <taxon>Bacteria</taxon>
        <taxon>Pseudomonadati</taxon>
        <taxon>Pseudomonadota</taxon>
        <taxon>Alphaproteobacteria</taxon>
        <taxon>Rhodospirillales</taxon>
        <taxon>Rhodovibrionaceae</taxon>
        <taxon>Pelagibius</taxon>
    </lineage>
</organism>
<proteinExistence type="predicted"/>
<accession>A0A967EZ73</accession>
<gene>
    <name evidence="1" type="ORF">HBA54_16190</name>
</gene>
<protein>
    <submittedName>
        <fullName evidence="1">Uncharacterized protein</fullName>
    </submittedName>
</protein>
<evidence type="ECO:0000313" key="1">
    <source>
        <dbReference type="EMBL" id="NIA70147.1"/>
    </source>
</evidence>
<dbReference type="Proteomes" id="UP000761264">
    <property type="component" value="Unassembled WGS sequence"/>
</dbReference>